<protein>
    <submittedName>
        <fullName evidence="1">Uncharacterized protein</fullName>
    </submittedName>
</protein>
<evidence type="ECO:0000313" key="1">
    <source>
        <dbReference type="EMBL" id="JAD37872.1"/>
    </source>
</evidence>
<name>A0A0A8ZSR6_ARUDO</name>
<organism evidence="1">
    <name type="scientific">Arundo donax</name>
    <name type="common">Giant reed</name>
    <name type="synonym">Donax arundinaceus</name>
    <dbReference type="NCBI Taxonomy" id="35708"/>
    <lineage>
        <taxon>Eukaryota</taxon>
        <taxon>Viridiplantae</taxon>
        <taxon>Streptophyta</taxon>
        <taxon>Embryophyta</taxon>
        <taxon>Tracheophyta</taxon>
        <taxon>Spermatophyta</taxon>
        <taxon>Magnoliopsida</taxon>
        <taxon>Liliopsida</taxon>
        <taxon>Poales</taxon>
        <taxon>Poaceae</taxon>
        <taxon>PACMAD clade</taxon>
        <taxon>Arundinoideae</taxon>
        <taxon>Arundineae</taxon>
        <taxon>Arundo</taxon>
    </lineage>
</organism>
<proteinExistence type="predicted"/>
<sequence>MPNAGYCCFSCCNSNMHPFIALFSSLFGTRKDHHKMLVKCPCEAIKLSPSSSWCMEQMTSQPQICWVLGVMDLFTEENSGVKTTPVCCNFFIYLLPHAQCNTPIQVPSCMPAVDEQ</sequence>
<reference evidence="1" key="1">
    <citation type="submission" date="2014-09" db="EMBL/GenBank/DDBJ databases">
        <authorList>
            <person name="Magalhaes I.L.F."/>
            <person name="Oliveira U."/>
            <person name="Santos F.R."/>
            <person name="Vidigal T.H.D.A."/>
            <person name="Brescovit A.D."/>
            <person name="Santos A.J."/>
        </authorList>
    </citation>
    <scope>NUCLEOTIDE SEQUENCE</scope>
    <source>
        <tissue evidence="1">Shoot tissue taken approximately 20 cm above the soil surface</tissue>
    </source>
</reference>
<dbReference type="AlphaFoldDB" id="A0A0A8ZSR6"/>
<reference evidence="1" key="2">
    <citation type="journal article" date="2015" name="Data Brief">
        <title>Shoot transcriptome of the giant reed, Arundo donax.</title>
        <authorList>
            <person name="Barrero R.A."/>
            <person name="Guerrero F.D."/>
            <person name="Moolhuijzen P."/>
            <person name="Goolsby J.A."/>
            <person name="Tidwell J."/>
            <person name="Bellgard S.E."/>
            <person name="Bellgard M.I."/>
        </authorList>
    </citation>
    <scope>NUCLEOTIDE SEQUENCE</scope>
    <source>
        <tissue evidence="1">Shoot tissue taken approximately 20 cm above the soil surface</tissue>
    </source>
</reference>
<accession>A0A0A8ZSR6</accession>
<dbReference type="EMBL" id="GBRH01260023">
    <property type="protein sequence ID" value="JAD37872.1"/>
    <property type="molecule type" value="Transcribed_RNA"/>
</dbReference>